<proteinExistence type="inferred from homology"/>
<keyword evidence="5 7" id="KW-0808">Transferase</keyword>
<dbReference type="HAMAP" id="MF_00178">
    <property type="entry name" value="Lumazine_synth"/>
    <property type="match status" value="1"/>
</dbReference>
<name>A0ABP0XEK5_9BRYO</name>
<dbReference type="PANTHER" id="PTHR21058:SF0">
    <property type="entry name" value="6,7-DIMETHYL-8-RIBITYLLUMAZINE SYNTHASE"/>
    <property type="match status" value="1"/>
</dbReference>
<dbReference type="EMBL" id="OZ020102">
    <property type="protein sequence ID" value="CAK9276010.1"/>
    <property type="molecule type" value="Genomic_DNA"/>
</dbReference>
<evidence type="ECO:0000313" key="10">
    <source>
        <dbReference type="Proteomes" id="UP001497444"/>
    </source>
</evidence>
<dbReference type="CDD" id="cd09209">
    <property type="entry name" value="Lumazine_synthase-I"/>
    <property type="match status" value="1"/>
</dbReference>
<dbReference type="NCBIfam" id="TIGR00114">
    <property type="entry name" value="lumazine-synth"/>
    <property type="match status" value="1"/>
</dbReference>
<comment type="pathway">
    <text evidence="1 7">Cofactor biosynthesis; riboflavin biosynthesis; riboflavin from 2-hydroxy-3-oxobutyl phosphate and 5-amino-6-(D-ribitylamino)uracil: step 1/2.</text>
</comment>
<reference evidence="9" key="1">
    <citation type="submission" date="2024-02" db="EMBL/GenBank/DDBJ databases">
        <authorList>
            <consortium name="ELIXIR-Norway"/>
            <consortium name="Elixir Norway"/>
        </authorList>
    </citation>
    <scope>NUCLEOTIDE SEQUENCE</scope>
</reference>
<gene>
    <name evidence="9" type="ORF">CSSPJE1EN1_LOCUS21488</name>
</gene>
<evidence type="ECO:0000313" key="9">
    <source>
        <dbReference type="EMBL" id="CAK9276010.1"/>
    </source>
</evidence>
<dbReference type="InterPro" id="IPR036467">
    <property type="entry name" value="LS/RS_sf"/>
</dbReference>
<dbReference type="PANTHER" id="PTHR21058">
    <property type="entry name" value="6,7-DIMETHYL-8-RIBITYLLUMAZINE SYNTHASE DMRL SYNTHASE LUMAZINE SYNTHASE"/>
    <property type="match status" value="1"/>
</dbReference>
<feature type="region of interest" description="Disordered" evidence="8">
    <location>
        <begin position="24"/>
        <end position="45"/>
    </location>
</feature>
<evidence type="ECO:0000256" key="3">
    <source>
        <dbReference type="ARBA" id="ARBA00012664"/>
    </source>
</evidence>
<keyword evidence="10" id="KW-1185">Reference proteome</keyword>
<dbReference type="Pfam" id="PF00885">
    <property type="entry name" value="DMRL_synthase"/>
    <property type="match status" value="1"/>
</dbReference>
<evidence type="ECO:0000256" key="7">
    <source>
        <dbReference type="RuleBase" id="RU003795"/>
    </source>
</evidence>
<keyword evidence="4 7" id="KW-0686">Riboflavin biosynthesis</keyword>
<dbReference type="InterPro" id="IPR002180">
    <property type="entry name" value="LS/RS"/>
</dbReference>
<dbReference type="SUPFAM" id="SSF52121">
    <property type="entry name" value="Lumazine synthase"/>
    <property type="match status" value="1"/>
</dbReference>
<evidence type="ECO:0000256" key="8">
    <source>
        <dbReference type="SAM" id="MobiDB-lite"/>
    </source>
</evidence>
<evidence type="ECO:0000256" key="4">
    <source>
        <dbReference type="ARBA" id="ARBA00022619"/>
    </source>
</evidence>
<dbReference type="Gene3D" id="3.40.50.960">
    <property type="entry name" value="Lumazine/riboflavin synthase"/>
    <property type="match status" value="1"/>
</dbReference>
<comment type="similarity">
    <text evidence="2 7">Belongs to the DMRL synthase family.</text>
</comment>
<organism evidence="9 10">
    <name type="scientific">Sphagnum jensenii</name>
    <dbReference type="NCBI Taxonomy" id="128206"/>
    <lineage>
        <taxon>Eukaryota</taxon>
        <taxon>Viridiplantae</taxon>
        <taxon>Streptophyta</taxon>
        <taxon>Embryophyta</taxon>
        <taxon>Bryophyta</taxon>
        <taxon>Sphagnophytina</taxon>
        <taxon>Sphagnopsida</taxon>
        <taxon>Sphagnales</taxon>
        <taxon>Sphagnaceae</taxon>
        <taxon>Sphagnum</taxon>
    </lineage>
</organism>
<protein>
    <recommendedName>
        <fullName evidence="3 7">6,7-dimethyl-8-ribityllumazine synthase</fullName>
        <shortName evidence="7">DMRL synthase</shortName>
        <ecNumber evidence="3 7">2.5.1.78</ecNumber>
    </recommendedName>
</protein>
<evidence type="ECO:0000256" key="5">
    <source>
        <dbReference type="ARBA" id="ARBA00022679"/>
    </source>
</evidence>
<evidence type="ECO:0000256" key="6">
    <source>
        <dbReference type="ARBA" id="ARBA00048785"/>
    </source>
</evidence>
<dbReference type="InterPro" id="IPR034964">
    <property type="entry name" value="LS"/>
</dbReference>
<accession>A0ABP0XEK5</accession>
<sequence>MASIVEAGVVGRLFVGHLTEQQEKQKVAPGRGHCSTRGASSFPDSTGLRITERRRRIQASLVAATAAARSAPRPFSTAQQIVCCEAQETLTGTTRAAVKQLQGSVMKGKGLRFAVVVARFNEIITKALLTGALETFEKYLVPDEHIDVIWVPGSFEIPVVAQNLATSAKYDAVLCIGAVVRGDTSHYDAVANSAASGIMSAAIKTGVPCIFGVLTCDNMQQAIDRAGGKAGNKGAEAAISAIEMASLFQHHIRT</sequence>
<evidence type="ECO:0000256" key="2">
    <source>
        <dbReference type="ARBA" id="ARBA00007424"/>
    </source>
</evidence>
<comment type="function">
    <text evidence="7">Catalyzes the formation of 6,7-dimethyl-8-ribityllumazine by condensation of 5-amino-6-(D-ribitylamino)uracil with 3,4-dihydroxy-2-butanone 4-phosphate. This is the penultimate step in the biosynthesis of riboflavin.</text>
</comment>
<comment type="catalytic activity">
    <reaction evidence="6 7">
        <text>(2S)-2-hydroxy-3-oxobutyl phosphate + 5-amino-6-(D-ribitylamino)uracil = 6,7-dimethyl-8-(1-D-ribityl)lumazine + phosphate + 2 H2O + H(+)</text>
        <dbReference type="Rhea" id="RHEA:26152"/>
        <dbReference type="ChEBI" id="CHEBI:15377"/>
        <dbReference type="ChEBI" id="CHEBI:15378"/>
        <dbReference type="ChEBI" id="CHEBI:15934"/>
        <dbReference type="ChEBI" id="CHEBI:43474"/>
        <dbReference type="ChEBI" id="CHEBI:58201"/>
        <dbReference type="ChEBI" id="CHEBI:58830"/>
        <dbReference type="EC" id="2.5.1.78"/>
    </reaction>
</comment>
<dbReference type="EC" id="2.5.1.78" evidence="3 7"/>
<dbReference type="Proteomes" id="UP001497444">
    <property type="component" value="Chromosome 7"/>
</dbReference>
<evidence type="ECO:0000256" key="1">
    <source>
        <dbReference type="ARBA" id="ARBA00004917"/>
    </source>
</evidence>